<organism evidence="3 4">
    <name type="scientific">Gloeobacter morelensis MG652769</name>
    <dbReference type="NCBI Taxonomy" id="2781736"/>
    <lineage>
        <taxon>Bacteria</taxon>
        <taxon>Bacillati</taxon>
        <taxon>Cyanobacteriota</taxon>
        <taxon>Cyanophyceae</taxon>
        <taxon>Gloeobacterales</taxon>
        <taxon>Gloeobacteraceae</taxon>
        <taxon>Gloeobacter</taxon>
        <taxon>Gloeobacter morelensis</taxon>
    </lineage>
</organism>
<feature type="transmembrane region" description="Helical" evidence="2">
    <location>
        <begin position="101"/>
        <end position="118"/>
    </location>
</feature>
<gene>
    <name evidence="3" type="ORF">ISF26_04130</name>
</gene>
<dbReference type="EMBL" id="CP063845">
    <property type="protein sequence ID" value="UFP95445.1"/>
    <property type="molecule type" value="Genomic_DNA"/>
</dbReference>
<feature type="region of interest" description="Disordered" evidence="1">
    <location>
        <begin position="1"/>
        <end position="33"/>
    </location>
</feature>
<evidence type="ECO:0000256" key="2">
    <source>
        <dbReference type="SAM" id="Phobius"/>
    </source>
</evidence>
<name>A0ABY3PP93_9CYAN</name>
<keyword evidence="2" id="KW-0812">Transmembrane</keyword>
<sequence>MAPEENPSPTESTPPPPEAAPPVAESKASVQERLDRALHEAARKLEETAEQFERLGSQGTKASEYSQKVASQLRTGARYLEGAEVDDLLERTRSTVRRHPVASLGIAFGVGFILARLLRR</sequence>
<keyword evidence="2" id="KW-1133">Transmembrane helix</keyword>
<dbReference type="Proteomes" id="UP001054846">
    <property type="component" value="Chromosome"/>
</dbReference>
<evidence type="ECO:0000313" key="4">
    <source>
        <dbReference type="Proteomes" id="UP001054846"/>
    </source>
</evidence>
<protein>
    <recommendedName>
        <fullName evidence="5">DUF883 domain-containing protein</fullName>
    </recommendedName>
</protein>
<evidence type="ECO:0008006" key="5">
    <source>
        <dbReference type="Google" id="ProtNLM"/>
    </source>
</evidence>
<keyword evidence="4" id="KW-1185">Reference proteome</keyword>
<evidence type="ECO:0000256" key="1">
    <source>
        <dbReference type="SAM" id="MobiDB-lite"/>
    </source>
</evidence>
<evidence type="ECO:0000313" key="3">
    <source>
        <dbReference type="EMBL" id="UFP95445.1"/>
    </source>
</evidence>
<keyword evidence="2" id="KW-0472">Membrane</keyword>
<reference evidence="3 4" key="1">
    <citation type="journal article" date="2021" name="Genome Biol. Evol.">
        <title>Complete Genome Sequencing of a Novel Gloeobacter Species from a Waterfall Cave in Mexico.</title>
        <authorList>
            <person name="Saw J.H."/>
            <person name="Cardona T."/>
            <person name="Montejano G."/>
        </authorList>
    </citation>
    <scope>NUCLEOTIDE SEQUENCE [LARGE SCALE GENOMIC DNA]</scope>
    <source>
        <strain evidence="3">MG652769</strain>
    </source>
</reference>
<proteinExistence type="predicted"/>
<feature type="compositionally biased region" description="Low complexity" evidence="1">
    <location>
        <begin position="1"/>
        <end position="11"/>
    </location>
</feature>
<dbReference type="RefSeq" id="WP_230842673.1">
    <property type="nucleotide sequence ID" value="NZ_CP063845.1"/>
</dbReference>
<accession>A0ABY3PP93</accession>